<evidence type="ECO:0000256" key="1">
    <source>
        <dbReference type="SAM" id="MobiDB-lite"/>
    </source>
</evidence>
<proteinExistence type="predicted"/>
<feature type="region of interest" description="Disordered" evidence="1">
    <location>
        <begin position="321"/>
        <end position="342"/>
    </location>
</feature>
<dbReference type="EMBL" id="KN822073">
    <property type="protein sequence ID" value="KIM59497.1"/>
    <property type="molecule type" value="Genomic_DNA"/>
</dbReference>
<protein>
    <submittedName>
        <fullName evidence="2">Uncharacterized protein</fullName>
    </submittedName>
</protein>
<dbReference type="HOGENOM" id="CLU_792638_0_0_1"/>
<feature type="compositionally biased region" description="Basic and acidic residues" evidence="1">
    <location>
        <begin position="1"/>
        <end position="13"/>
    </location>
</feature>
<name>A0A0C3A480_9AGAM</name>
<dbReference type="InParanoid" id="A0A0C3A480"/>
<dbReference type="Proteomes" id="UP000053989">
    <property type="component" value="Unassembled WGS sequence"/>
</dbReference>
<organism evidence="2 3">
    <name type="scientific">Scleroderma citrinum Foug A</name>
    <dbReference type="NCBI Taxonomy" id="1036808"/>
    <lineage>
        <taxon>Eukaryota</taxon>
        <taxon>Fungi</taxon>
        <taxon>Dikarya</taxon>
        <taxon>Basidiomycota</taxon>
        <taxon>Agaricomycotina</taxon>
        <taxon>Agaricomycetes</taxon>
        <taxon>Agaricomycetidae</taxon>
        <taxon>Boletales</taxon>
        <taxon>Sclerodermatineae</taxon>
        <taxon>Sclerodermataceae</taxon>
        <taxon>Scleroderma</taxon>
    </lineage>
</organism>
<sequence>MYPPLSDHRHPERPPTAGAESGFAQHVAQHIPTPSLLSAHKTLFGGEFNFRVPGKTGSTSSCSSVGQPDGIGQHLSFQPPQMPLSDRLQNRSLLFSSIGELCHHEGSLGDISASPLPALLMEEVKKVNVRLRELHLENHTMCEELTSCVEQIELAVNAVIEKVLMATAKLTFEEVEGRVIWRPLWAEQVDHMVNLTFLDAVVDSIMAAEKTKREKGMKELDNADYDKSVVMMMVKSYWQTLAGETYNVQGVIAMINTDFGSEHLTIHVNSLSEATNNRCQAQDIPISGWKTTGLKWQSIDYVTFLHVLDSIHKKQRQHSSTNFNLSASTSGEPATGLLQTKPNHTLLANV</sequence>
<evidence type="ECO:0000313" key="3">
    <source>
        <dbReference type="Proteomes" id="UP000053989"/>
    </source>
</evidence>
<accession>A0A0C3A480</accession>
<reference evidence="3" key="2">
    <citation type="submission" date="2015-01" db="EMBL/GenBank/DDBJ databases">
        <title>Evolutionary Origins and Diversification of the Mycorrhizal Mutualists.</title>
        <authorList>
            <consortium name="DOE Joint Genome Institute"/>
            <consortium name="Mycorrhizal Genomics Consortium"/>
            <person name="Kohler A."/>
            <person name="Kuo A."/>
            <person name="Nagy L.G."/>
            <person name="Floudas D."/>
            <person name="Copeland A."/>
            <person name="Barry K.W."/>
            <person name="Cichocki N."/>
            <person name="Veneault-Fourrey C."/>
            <person name="LaButti K."/>
            <person name="Lindquist E.A."/>
            <person name="Lipzen A."/>
            <person name="Lundell T."/>
            <person name="Morin E."/>
            <person name="Murat C."/>
            <person name="Riley R."/>
            <person name="Ohm R."/>
            <person name="Sun H."/>
            <person name="Tunlid A."/>
            <person name="Henrissat B."/>
            <person name="Grigoriev I.V."/>
            <person name="Hibbett D.S."/>
            <person name="Martin F."/>
        </authorList>
    </citation>
    <scope>NUCLEOTIDE SEQUENCE [LARGE SCALE GENOMIC DNA]</scope>
    <source>
        <strain evidence="3">Foug A</strain>
    </source>
</reference>
<dbReference type="AlphaFoldDB" id="A0A0C3A480"/>
<reference evidence="2 3" key="1">
    <citation type="submission" date="2014-04" db="EMBL/GenBank/DDBJ databases">
        <authorList>
            <consortium name="DOE Joint Genome Institute"/>
            <person name="Kuo A."/>
            <person name="Kohler A."/>
            <person name="Nagy L.G."/>
            <person name="Floudas D."/>
            <person name="Copeland A."/>
            <person name="Barry K.W."/>
            <person name="Cichocki N."/>
            <person name="Veneault-Fourrey C."/>
            <person name="LaButti K."/>
            <person name="Lindquist E.A."/>
            <person name="Lipzen A."/>
            <person name="Lundell T."/>
            <person name="Morin E."/>
            <person name="Murat C."/>
            <person name="Sun H."/>
            <person name="Tunlid A."/>
            <person name="Henrissat B."/>
            <person name="Grigoriev I.V."/>
            <person name="Hibbett D.S."/>
            <person name="Martin F."/>
            <person name="Nordberg H.P."/>
            <person name="Cantor M.N."/>
            <person name="Hua S.X."/>
        </authorList>
    </citation>
    <scope>NUCLEOTIDE SEQUENCE [LARGE SCALE GENOMIC DNA]</scope>
    <source>
        <strain evidence="2 3">Foug A</strain>
    </source>
</reference>
<gene>
    <name evidence="2" type="ORF">SCLCIDRAFT_1187062</name>
</gene>
<feature type="region of interest" description="Disordered" evidence="1">
    <location>
        <begin position="55"/>
        <end position="75"/>
    </location>
</feature>
<feature type="region of interest" description="Disordered" evidence="1">
    <location>
        <begin position="1"/>
        <end position="21"/>
    </location>
</feature>
<keyword evidence="3" id="KW-1185">Reference proteome</keyword>
<dbReference type="OrthoDB" id="2674668at2759"/>
<feature type="compositionally biased region" description="Polar residues" evidence="1">
    <location>
        <begin position="56"/>
        <end position="66"/>
    </location>
</feature>
<evidence type="ECO:0000313" key="2">
    <source>
        <dbReference type="EMBL" id="KIM59497.1"/>
    </source>
</evidence>